<feature type="domain" description="Zn(2)-C6 fungal-type" evidence="3">
    <location>
        <begin position="8"/>
        <end position="31"/>
    </location>
</feature>
<sequence>MVGGRSLGCSTCKKRKIKCDERRPICMNCEKTQRQTNEPGKPESYGGEPAEWTSPPAFTASPPSSDSQKLCMELVHAIESTKNTGFTLELCGKHIPQLPLRIGHSKILDSSISCFLSAHRGLQRPALGPSESQHKQYSRALHHMKLALDAPGEPDLDATVAATIVLADFELFNGQTHNWITHARGTEAILSAWGPSRIQSPWALDLFIIMTSAMVAASITSRQDYFLDTPKWRNVFERAANRPSIRAIERIEIKSWRAYTRLAYVVRSMNSPVVVASPKTAERMLDLWNQVSTMKDDVNALLEDPSVVVELPSKHADIPFDTYYSFHELPVAETLCYHWKFFILISQLMQHYYPDLVSPVEAEADKIKAVVNICKCFELVRSLKPLGTFFMHSNLPRAATALLDHLRIWALSACREILESGLVGGLDMALPMMHFIHLVEEWHQPSCHQWWLLGT</sequence>
<reference evidence="4 5" key="1">
    <citation type="submission" date="2018-05" db="EMBL/GenBank/DDBJ databases">
        <title>Draft genome sequence of Scytalidium lignicola DSM 105466, a ubiquitous saprotrophic fungus.</title>
        <authorList>
            <person name="Buettner E."/>
            <person name="Gebauer A.M."/>
            <person name="Hofrichter M."/>
            <person name="Liers C."/>
            <person name="Kellner H."/>
        </authorList>
    </citation>
    <scope>NUCLEOTIDE SEQUENCE [LARGE SCALE GENOMIC DNA]</scope>
    <source>
        <strain evidence="4 5">DSM 105466</strain>
    </source>
</reference>
<dbReference type="AlphaFoldDB" id="A0A3E2GRL7"/>
<dbReference type="PROSITE" id="PS50048">
    <property type="entry name" value="ZN2_CY6_FUNGAL_2"/>
    <property type="match status" value="1"/>
</dbReference>
<feature type="non-terminal residue" evidence="4">
    <location>
        <position position="455"/>
    </location>
</feature>
<feature type="region of interest" description="Disordered" evidence="2">
    <location>
        <begin position="30"/>
        <end position="65"/>
    </location>
</feature>
<dbReference type="Proteomes" id="UP000258309">
    <property type="component" value="Unassembled WGS sequence"/>
</dbReference>
<name>A0A3E2GRL7_SCYLI</name>
<keyword evidence="1" id="KW-0539">Nucleus</keyword>
<comment type="caution">
    <text evidence="4">The sequence shown here is derived from an EMBL/GenBank/DDBJ whole genome shotgun (WGS) entry which is preliminary data.</text>
</comment>
<dbReference type="GO" id="GO:0000981">
    <property type="term" value="F:DNA-binding transcription factor activity, RNA polymerase II-specific"/>
    <property type="evidence" value="ECO:0007669"/>
    <property type="project" value="InterPro"/>
</dbReference>
<evidence type="ECO:0000256" key="2">
    <source>
        <dbReference type="SAM" id="MobiDB-lite"/>
    </source>
</evidence>
<organism evidence="4 5">
    <name type="scientific">Scytalidium lignicola</name>
    <name type="common">Hyphomycete</name>
    <dbReference type="NCBI Taxonomy" id="5539"/>
    <lineage>
        <taxon>Eukaryota</taxon>
        <taxon>Fungi</taxon>
        <taxon>Dikarya</taxon>
        <taxon>Ascomycota</taxon>
        <taxon>Pezizomycotina</taxon>
        <taxon>Leotiomycetes</taxon>
        <taxon>Leotiomycetes incertae sedis</taxon>
        <taxon>Scytalidium</taxon>
    </lineage>
</organism>
<dbReference type="InterPro" id="IPR001138">
    <property type="entry name" value="Zn2Cys6_DnaBD"/>
</dbReference>
<dbReference type="CDD" id="cd00067">
    <property type="entry name" value="GAL4"/>
    <property type="match status" value="1"/>
</dbReference>
<dbReference type="SMART" id="SM00066">
    <property type="entry name" value="GAL4"/>
    <property type="match status" value="1"/>
</dbReference>
<evidence type="ECO:0000256" key="1">
    <source>
        <dbReference type="ARBA" id="ARBA00023242"/>
    </source>
</evidence>
<evidence type="ECO:0000313" key="4">
    <source>
        <dbReference type="EMBL" id="RFU23749.1"/>
    </source>
</evidence>
<dbReference type="EMBL" id="NCSJ02000630">
    <property type="protein sequence ID" value="RFU23749.1"/>
    <property type="molecule type" value="Genomic_DNA"/>
</dbReference>
<evidence type="ECO:0000313" key="5">
    <source>
        <dbReference type="Proteomes" id="UP000258309"/>
    </source>
</evidence>
<dbReference type="OrthoDB" id="4314040at2759"/>
<accession>A0A3E2GRL7</accession>
<dbReference type="PANTHER" id="PTHR38111:SF2">
    <property type="entry name" value="FINGER DOMAIN PROTEIN, PUTATIVE (AFU_ORTHOLOGUE AFUA_1G01560)-RELATED"/>
    <property type="match status" value="1"/>
</dbReference>
<gene>
    <name evidence="4" type="ORF">B7463_g12589</name>
</gene>
<dbReference type="Pfam" id="PF11951">
    <property type="entry name" value="Fungal_trans_2"/>
    <property type="match status" value="1"/>
</dbReference>
<dbReference type="PANTHER" id="PTHR38111">
    <property type="entry name" value="ZN(2)-C6 FUNGAL-TYPE DOMAIN-CONTAINING PROTEIN-RELATED"/>
    <property type="match status" value="1"/>
</dbReference>
<feature type="non-terminal residue" evidence="4">
    <location>
        <position position="1"/>
    </location>
</feature>
<dbReference type="GO" id="GO:0008270">
    <property type="term" value="F:zinc ion binding"/>
    <property type="evidence" value="ECO:0007669"/>
    <property type="project" value="InterPro"/>
</dbReference>
<feature type="compositionally biased region" description="Low complexity" evidence="2">
    <location>
        <begin position="53"/>
        <end position="65"/>
    </location>
</feature>
<dbReference type="OMA" id="YERKPCF"/>
<dbReference type="InterPro" id="IPR021858">
    <property type="entry name" value="Fun_TF"/>
</dbReference>
<protein>
    <recommendedName>
        <fullName evidence="3">Zn(2)-C6 fungal-type domain-containing protein</fullName>
    </recommendedName>
</protein>
<evidence type="ECO:0000259" key="3">
    <source>
        <dbReference type="PROSITE" id="PS50048"/>
    </source>
</evidence>
<keyword evidence="5" id="KW-1185">Reference proteome</keyword>
<proteinExistence type="predicted"/>
<dbReference type="InterPro" id="IPR036864">
    <property type="entry name" value="Zn2-C6_fun-type_DNA-bd_sf"/>
</dbReference>
<dbReference type="Gene3D" id="4.10.240.10">
    <property type="entry name" value="Zn(2)-C6 fungal-type DNA-binding domain"/>
    <property type="match status" value="1"/>
</dbReference>
<dbReference type="Pfam" id="PF00172">
    <property type="entry name" value="Zn_clus"/>
    <property type="match status" value="1"/>
</dbReference>
<dbReference type="SUPFAM" id="SSF57701">
    <property type="entry name" value="Zn2/Cys6 DNA-binding domain"/>
    <property type="match status" value="1"/>
</dbReference>
<dbReference type="InterPro" id="IPR053178">
    <property type="entry name" value="Osmoadaptation_assoc"/>
</dbReference>